<protein>
    <submittedName>
        <fullName evidence="1">Uncharacterized protein</fullName>
    </submittedName>
</protein>
<evidence type="ECO:0000313" key="2">
    <source>
        <dbReference type="Proteomes" id="UP000823775"/>
    </source>
</evidence>
<reference evidence="1 2" key="1">
    <citation type="journal article" date="2021" name="BMC Genomics">
        <title>Datura genome reveals duplications of psychoactive alkaloid biosynthetic genes and high mutation rate following tissue culture.</title>
        <authorList>
            <person name="Rajewski A."/>
            <person name="Carter-House D."/>
            <person name="Stajich J."/>
            <person name="Litt A."/>
        </authorList>
    </citation>
    <scope>NUCLEOTIDE SEQUENCE [LARGE SCALE GENOMIC DNA]</scope>
    <source>
        <strain evidence="1">AR-01</strain>
    </source>
</reference>
<keyword evidence="2" id="KW-1185">Reference proteome</keyword>
<gene>
    <name evidence="1" type="ORF">HAX54_009889</name>
</gene>
<feature type="non-terminal residue" evidence="1">
    <location>
        <position position="1"/>
    </location>
</feature>
<organism evidence="1 2">
    <name type="scientific">Datura stramonium</name>
    <name type="common">Jimsonweed</name>
    <name type="synonym">Common thornapple</name>
    <dbReference type="NCBI Taxonomy" id="4076"/>
    <lineage>
        <taxon>Eukaryota</taxon>
        <taxon>Viridiplantae</taxon>
        <taxon>Streptophyta</taxon>
        <taxon>Embryophyta</taxon>
        <taxon>Tracheophyta</taxon>
        <taxon>Spermatophyta</taxon>
        <taxon>Magnoliopsida</taxon>
        <taxon>eudicotyledons</taxon>
        <taxon>Gunneridae</taxon>
        <taxon>Pentapetalae</taxon>
        <taxon>asterids</taxon>
        <taxon>lamiids</taxon>
        <taxon>Solanales</taxon>
        <taxon>Solanaceae</taxon>
        <taxon>Solanoideae</taxon>
        <taxon>Datureae</taxon>
        <taxon>Datura</taxon>
    </lineage>
</organism>
<comment type="caution">
    <text evidence="1">The sequence shown here is derived from an EMBL/GenBank/DDBJ whole genome shotgun (WGS) entry which is preliminary data.</text>
</comment>
<dbReference type="Proteomes" id="UP000823775">
    <property type="component" value="Unassembled WGS sequence"/>
</dbReference>
<dbReference type="EMBL" id="JACEIK010015393">
    <property type="protein sequence ID" value="MCE3216993.1"/>
    <property type="molecule type" value="Genomic_DNA"/>
</dbReference>
<sequence>EPRLKIVRVLEQESPNDSALVSSQRRRYNRNSTNAIRCKQCYKYETWLSLRYGSLASFD</sequence>
<name>A0ABS8WY48_DATST</name>
<proteinExistence type="predicted"/>
<evidence type="ECO:0000313" key="1">
    <source>
        <dbReference type="EMBL" id="MCE3216993.1"/>
    </source>
</evidence>
<accession>A0ABS8WY48</accession>